<dbReference type="PATRIC" id="fig|1365257.3.peg.2721"/>
<evidence type="ECO:0000313" key="3">
    <source>
        <dbReference type="Proteomes" id="UP000076661"/>
    </source>
</evidence>
<evidence type="ECO:0000256" key="1">
    <source>
        <dbReference type="SAM" id="Phobius"/>
    </source>
</evidence>
<dbReference type="AlphaFoldDB" id="A0A162CDX3"/>
<feature type="transmembrane region" description="Helical" evidence="1">
    <location>
        <begin position="83"/>
        <end position="102"/>
    </location>
</feature>
<organism evidence="2 3">
    <name type="scientific">Pseudoalteromonas luteoviolacea S4060-1</name>
    <dbReference type="NCBI Taxonomy" id="1365257"/>
    <lineage>
        <taxon>Bacteria</taxon>
        <taxon>Pseudomonadati</taxon>
        <taxon>Pseudomonadota</taxon>
        <taxon>Gammaproteobacteria</taxon>
        <taxon>Alteromonadales</taxon>
        <taxon>Pseudoalteromonadaceae</taxon>
        <taxon>Pseudoalteromonas</taxon>
    </lineage>
</organism>
<dbReference type="RefSeq" id="WP_063381396.1">
    <property type="nucleotide sequence ID" value="NZ_AUXX01000017.1"/>
</dbReference>
<reference evidence="2 3" key="1">
    <citation type="submission" date="2013-07" db="EMBL/GenBank/DDBJ databases">
        <title>Comparative Genomic and Metabolomic Analysis of Twelve Strains of Pseudoalteromonas luteoviolacea.</title>
        <authorList>
            <person name="Vynne N.G."/>
            <person name="Mansson M."/>
            <person name="Gram L."/>
        </authorList>
    </citation>
    <scope>NUCLEOTIDE SEQUENCE [LARGE SCALE GENOMIC DNA]</scope>
    <source>
        <strain evidence="2 3">S4060-1</strain>
    </source>
</reference>
<feature type="transmembrane region" description="Helical" evidence="1">
    <location>
        <begin position="28"/>
        <end position="45"/>
    </location>
</feature>
<feature type="transmembrane region" description="Helical" evidence="1">
    <location>
        <begin position="128"/>
        <end position="146"/>
    </location>
</feature>
<name>A0A162CDX3_9GAMM</name>
<feature type="transmembrane region" description="Helical" evidence="1">
    <location>
        <begin position="52"/>
        <end position="71"/>
    </location>
</feature>
<dbReference type="EMBL" id="AUXX01000017">
    <property type="protein sequence ID" value="KZN66382.1"/>
    <property type="molecule type" value="Genomic_DNA"/>
</dbReference>
<dbReference type="Proteomes" id="UP000076661">
    <property type="component" value="Unassembled WGS sequence"/>
</dbReference>
<keyword evidence="1" id="KW-1133">Transmembrane helix</keyword>
<gene>
    <name evidence="2" type="ORF">N478_20160</name>
</gene>
<sequence>MKVIAILFAATLIMYLTTNVLDAVKAEILYVSVIVFIGIWFRININIAHICALLASQHIVSIIIFHFNLFSVEPDAPWVWHNARAFTIHFILDLILFFAIGLRPAISRWIKRHHDDAKQMICMTNADITLLSIFGLFMLVDGLALIENFLRNLRYLGITGPLSTYFQNWTGIYYNYELIKSFILGLEMIAVLSIIKPSVRKKSNFKLPFKAHSQQHS</sequence>
<accession>A0A162CDX3</accession>
<protein>
    <submittedName>
        <fullName evidence="2">Uncharacterized protein</fullName>
    </submittedName>
</protein>
<keyword evidence="1" id="KW-0812">Transmembrane</keyword>
<evidence type="ECO:0000313" key="2">
    <source>
        <dbReference type="EMBL" id="KZN66382.1"/>
    </source>
</evidence>
<comment type="caution">
    <text evidence="2">The sequence shown here is derived from an EMBL/GenBank/DDBJ whole genome shotgun (WGS) entry which is preliminary data.</text>
</comment>
<proteinExistence type="predicted"/>
<keyword evidence="1" id="KW-0472">Membrane</keyword>
<feature type="transmembrane region" description="Helical" evidence="1">
    <location>
        <begin position="178"/>
        <end position="195"/>
    </location>
</feature>